<dbReference type="InterPro" id="IPR011251">
    <property type="entry name" value="Luciferase-like_dom"/>
</dbReference>
<name>A0A382HE24_9ZZZZ</name>
<dbReference type="GO" id="GO:0008726">
    <property type="term" value="F:alkanesulfonate monooxygenase activity"/>
    <property type="evidence" value="ECO:0007669"/>
    <property type="project" value="TreeGrafter"/>
</dbReference>
<dbReference type="Pfam" id="PF00296">
    <property type="entry name" value="Bac_luciferase"/>
    <property type="match status" value="1"/>
</dbReference>
<dbReference type="NCBIfam" id="TIGR03619">
    <property type="entry name" value="F420_Rv2161c"/>
    <property type="match status" value="1"/>
</dbReference>
<dbReference type="InterPro" id="IPR036661">
    <property type="entry name" value="Luciferase-like_sf"/>
</dbReference>
<dbReference type="SUPFAM" id="SSF51679">
    <property type="entry name" value="Bacterial luciferase-like"/>
    <property type="match status" value="1"/>
</dbReference>
<feature type="domain" description="Luciferase-like" evidence="5">
    <location>
        <begin position="22"/>
        <end position="242"/>
    </location>
</feature>
<dbReference type="EMBL" id="UINC01060724">
    <property type="protein sequence ID" value="SVB85530.1"/>
    <property type="molecule type" value="Genomic_DNA"/>
</dbReference>
<proteinExistence type="predicted"/>
<evidence type="ECO:0000313" key="6">
    <source>
        <dbReference type="EMBL" id="SVB85530.1"/>
    </source>
</evidence>
<dbReference type="Gene3D" id="3.20.20.30">
    <property type="entry name" value="Luciferase-like domain"/>
    <property type="match status" value="1"/>
</dbReference>
<accession>A0A382HE24</accession>
<organism evidence="6">
    <name type="scientific">marine metagenome</name>
    <dbReference type="NCBI Taxonomy" id="408172"/>
    <lineage>
        <taxon>unclassified sequences</taxon>
        <taxon>metagenomes</taxon>
        <taxon>ecological metagenomes</taxon>
    </lineage>
</organism>
<evidence type="ECO:0000256" key="4">
    <source>
        <dbReference type="ARBA" id="ARBA00023033"/>
    </source>
</evidence>
<dbReference type="InterPro" id="IPR050172">
    <property type="entry name" value="SsuD_RutA_monooxygenase"/>
</dbReference>
<evidence type="ECO:0000259" key="5">
    <source>
        <dbReference type="Pfam" id="PF00296"/>
    </source>
</evidence>
<protein>
    <recommendedName>
        <fullName evidence="5">Luciferase-like domain-containing protein</fullName>
    </recommendedName>
</protein>
<evidence type="ECO:0000256" key="3">
    <source>
        <dbReference type="ARBA" id="ARBA00023002"/>
    </source>
</evidence>
<sequence>MRHDLEFGLDVGIYGRLALPVEVLKLARLAEDEGFQSVWLADHIVLPATVESQYPYSPDGKFPVPLDELLLEPIATMGVLVGATQRVKIGTAVLVIPYRNPILLARMLVTLDQFSKGRIILGAGVGWLAEEFAALDTFDFSERGQVTDEYLEIFKAICAGGEVAYEGNTYRFDPVHSQPPSVQRPHPPILVGGTSKRALQRVARLADGWLSVGLGLDALTKKLADLRTACDMAGRTYDDLSLHHKLFINIGQAMVGKDGGRVPGTGSLEQIINDFRRVRDLGYDGFIVRYIGEDASEQQDQIARFAAEIVPKI</sequence>
<dbReference type="GO" id="GO:0046306">
    <property type="term" value="P:alkanesulfonate catabolic process"/>
    <property type="evidence" value="ECO:0007669"/>
    <property type="project" value="TreeGrafter"/>
</dbReference>
<reference evidence="6" key="1">
    <citation type="submission" date="2018-05" db="EMBL/GenBank/DDBJ databases">
        <authorList>
            <person name="Lanie J.A."/>
            <person name="Ng W.-L."/>
            <person name="Kazmierczak K.M."/>
            <person name="Andrzejewski T.M."/>
            <person name="Davidsen T.M."/>
            <person name="Wayne K.J."/>
            <person name="Tettelin H."/>
            <person name="Glass J.I."/>
            <person name="Rusch D."/>
            <person name="Podicherti R."/>
            <person name="Tsui H.-C.T."/>
            <person name="Winkler M.E."/>
        </authorList>
    </citation>
    <scope>NUCLEOTIDE SEQUENCE</scope>
</reference>
<evidence type="ECO:0000256" key="2">
    <source>
        <dbReference type="ARBA" id="ARBA00022643"/>
    </source>
</evidence>
<dbReference type="InterPro" id="IPR019921">
    <property type="entry name" value="Lucif-like_OxRdtase_Rv2161c"/>
</dbReference>
<keyword evidence="2" id="KW-0288">FMN</keyword>
<dbReference type="PANTHER" id="PTHR42847">
    <property type="entry name" value="ALKANESULFONATE MONOOXYGENASE"/>
    <property type="match status" value="1"/>
</dbReference>
<gene>
    <name evidence="6" type="ORF">METZ01_LOCUS238384</name>
</gene>
<dbReference type="AlphaFoldDB" id="A0A382HE24"/>
<dbReference type="PANTHER" id="PTHR42847:SF4">
    <property type="entry name" value="ALKANESULFONATE MONOOXYGENASE-RELATED"/>
    <property type="match status" value="1"/>
</dbReference>
<keyword evidence="1" id="KW-0285">Flavoprotein</keyword>
<keyword evidence="4" id="KW-0503">Monooxygenase</keyword>
<keyword evidence="3" id="KW-0560">Oxidoreductase</keyword>
<evidence type="ECO:0000256" key="1">
    <source>
        <dbReference type="ARBA" id="ARBA00022630"/>
    </source>
</evidence>